<sequence length="228" mass="24578">MSGKTRAKINPSGLVLANRRGRGMQTDDERAGVAAAEQARKHVNPEHREQRLGGSQKHKIRAIEIREAGSLNTTGNGEIIWQPLASGLLASPLSLASAAACGSPGSMGMLVYRESLWWPWPGDEPSSVSVCSLASKGKKLSLFSWGILLRDEEEAAAAADEKGWWGRGRGGGADWWSDGSGLWGNRGALDSSRISSRPRPSSWWGPKVEWSSRLSATFMPIPIPKPIP</sequence>
<accession>A0A4Z2J564</accession>
<gene>
    <name evidence="1" type="ORF">EYF80_004507</name>
</gene>
<dbReference type="EMBL" id="SRLO01000022">
    <property type="protein sequence ID" value="TNN85157.1"/>
    <property type="molecule type" value="Genomic_DNA"/>
</dbReference>
<protein>
    <submittedName>
        <fullName evidence="1">Uncharacterized protein</fullName>
    </submittedName>
</protein>
<evidence type="ECO:0000313" key="1">
    <source>
        <dbReference type="EMBL" id="TNN85157.1"/>
    </source>
</evidence>
<reference evidence="1 2" key="1">
    <citation type="submission" date="2019-03" db="EMBL/GenBank/DDBJ databases">
        <title>First draft genome of Liparis tanakae, snailfish: a comprehensive survey of snailfish specific genes.</title>
        <authorList>
            <person name="Kim W."/>
            <person name="Song I."/>
            <person name="Jeong J.-H."/>
            <person name="Kim D."/>
            <person name="Kim S."/>
            <person name="Ryu S."/>
            <person name="Song J.Y."/>
            <person name="Lee S.K."/>
        </authorList>
    </citation>
    <scope>NUCLEOTIDE SEQUENCE [LARGE SCALE GENOMIC DNA]</scope>
    <source>
        <tissue evidence="1">Muscle</tissue>
    </source>
</reference>
<keyword evidence="2" id="KW-1185">Reference proteome</keyword>
<evidence type="ECO:0000313" key="2">
    <source>
        <dbReference type="Proteomes" id="UP000314294"/>
    </source>
</evidence>
<name>A0A4Z2J564_9TELE</name>
<organism evidence="1 2">
    <name type="scientific">Liparis tanakae</name>
    <name type="common">Tanaka's snailfish</name>
    <dbReference type="NCBI Taxonomy" id="230148"/>
    <lineage>
        <taxon>Eukaryota</taxon>
        <taxon>Metazoa</taxon>
        <taxon>Chordata</taxon>
        <taxon>Craniata</taxon>
        <taxon>Vertebrata</taxon>
        <taxon>Euteleostomi</taxon>
        <taxon>Actinopterygii</taxon>
        <taxon>Neopterygii</taxon>
        <taxon>Teleostei</taxon>
        <taxon>Neoteleostei</taxon>
        <taxon>Acanthomorphata</taxon>
        <taxon>Eupercaria</taxon>
        <taxon>Perciformes</taxon>
        <taxon>Cottioidei</taxon>
        <taxon>Cottales</taxon>
        <taxon>Liparidae</taxon>
        <taxon>Liparis</taxon>
    </lineage>
</organism>
<comment type="caution">
    <text evidence="1">The sequence shown here is derived from an EMBL/GenBank/DDBJ whole genome shotgun (WGS) entry which is preliminary data.</text>
</comment>
<proteinExistence type="predicted"/>
<dbReference type="AlphaFoldDB" id="A0A4Z2J564"/>
<dbReference type="Proteomes" id="UP000314294">
    <property type="component" value="Unassembled WGS sequence"/>
</dbReference>